<name>A0A4T2BZZ8_9MICO</name>
<dbReference type="Pfam" id="PF08241">
    <property type="entry name" value="Methyltransf_11"/>
    <property type="match status" value="1"/>
</dbReference>
<evidence type="ECO:0000313" key="3">
    <source>
        <dbReference type="Proteomes" id="UP000306192"/>
    </source>
</evidence>
<keyword evidence="3" id="KW-1185">Reference proteome</keyword>
<accession>A0A4T2BZZ8</accession>
<proteinExistence type="predicted"/>
<comment type="caution">
    <text evidence="2">The sequence shown here is derived from an EMBL/GenBank/DDBJ whole genome shotgun (WGS) entry which is preliminary data.</text>
</comment>
<dbReference type="EMBL" id="QYRT01000016">
    <property type="protein sequence ID" value="TIH36301.1"/>
    <property type="molecule type" value="Genomic_DNA"/>
</dbReference>
<dbReference type="InterPro" id="IPR013216">
    <property type="entry name" value="Methyltransf_11"/>
</dbReference>
<keyword evidence="2" id="KW-0808">Transferase</keyword>
<organism evidence="2 3">
    <name type="scientific">Subtercola vilae</name>
    <dbReference type="NCBI Taxonomy" id="2056433"/>
    <lineage>
        <taxon>Bacteria</taxon>
        <taxon>Bacillati</taxon>
        <taxon>Actinomycetota</taxon>
        <taxon>Actinomycetes</taxon>
        <taxon>Micrococcales</taxon>
        <taxon>Microbacteriaceae</taxon>
        <taxon>Subtercola</taxon>
    </lineage>
</organism>
<dbReference type="SUPFAM" id="SSF53335">
    <property type="entry name" value="S-adenosyl-L-methionine-dependent methyltransferases"/>
    <property type="match status" value="1"/>
</dbReference>
<evidence type="ECO:0000259" key="1">
    <source>
        <dbReference type="PROSITE" id="PS50835"/>
    </source>
</evidence>
<dbReference type="OrthoDB" id="4484556at2"/>
<dbReference type="RefSeq" id="WP_136642135.1">
    <property type="nucleotide sequence ID" value="NZ_QYRT01000016.1"/>
</dbReference>
<gene>
    <name evidence="2" type="ORF">D4765_09875</name>
</gene>
<dbReference type="CDD" id="cd02440">
    <property type="entry name" value="AdoMet_MTases"/>
    <property type="match status" value="1"/>
</dbReference>
<dbReference type="GO" id="GO:0032259">
    <property type="term" value="P:methylation"/>
    <property type="evidence" value="ECO:0007669"/>
    <property type="project" value="UniProtKB-KW"/>
</dbReference>
<dbReference type="AlphaFoldDB" id="A0A4T2BZZ8"/>
<dbReference type="PROSITE" id="PS50835">
    <property type="entry name" value="IG_LIKE"/>
    <property type="match status" value="1"/>
</dbReference>
<dbReference type="InterPro" id="IPR007110">
    <property type="entry name" value="Ig-like_dom"/>
</dbReference>
<dbReference type="Proteomes" id="UP000306192">
    <property type="component" value="Unassembled WGS sequence"/>
</dbReference>
<feature type="domain" description="Ig-like" evidence="1">
    <location>
        <begin position="147"/>
        <end position="220"/>
    </location>
</feature>
<sequence length="220" mass="22969">MTPTFGAGGGEPYARALANDGQLLLIPDGFGKHDAVVMDVSRWSAAADATDMSLIEEGTGPLLDIGCGPGRMVKAALTAGYVALGIDVSQAAIDVAEQAGIPVLKRSVFEPLPLEGEWMTLLLVDGNIGIGGDVSLMLERCAELLSPSGSVLVEVQTDPATDATFDCTVTLDDNSGAVSASFPWAQIGSSALETRARMTGLRVTQTWSRDGRTFCRLGHE</sequence>
<evidence type="ECO:0000313" key="2">
    <source>
        <dbReference type="EMBL" id="TIH36301.1"/>
    </source>
</evidence>
<reference evidence="2 3" key="1">
    <citation type="journal article" date="2019" name="Microorganisms">
        <title>Systematic Affiliation and Genome Analysis of Subtercola vilae DB165(T) with Particular Emphasis on Cold Adaptation of an Isolate from a High-Altitude Cold Volcano Lake.</title>
        <authorList>
            <person name="Villalobos A.S."/>
            <person name="Wiese J."/>
            <person name="Imhoff J.F."/>
            <person name="Dorador C."/>
            <person name="Keller A."/>
            <person name="Hentschel U."/>
        </authorList>
    </citation>
    <scope>NUCLEOTIDE SEQUENCE [LARGE SCALE GENOMIC DNA]</scope>
    <source>
        <strain evidence="2 3">DB165</strain>
    </source>
</reference>
<dbReference type="Gene3D" id="3.40.50.150">
    <property type="entry name" value="Vaccinia Virus protein VP39"/>
    <property type="match status" value="1"/>
</dbReference>
<dbReference type="InterPro" id="IPR029063">
    <property type="entry name" value="SAM-dependent_MTases_sf"/>
</dbReference>
<protein>
    <submittedName>
        <fullName evidence="2">Class I SAM-dependent methyltransferase</fullName>
    </submittedName>
</protein>
<keyword evidence="2" id="KW-0489">Methyltransferase</keyword>
<dbReference type="GO" id="GO:0008757">
    <property type="term" value="F:S-adenosylmethionine-dependent methyltransferase activity"/>
    <property type="evidence" value="ECO:0007669"/>
    <property type="project" value="InterPro"/>
</dbReference>